<feature type="repeat" description="PPR" evidence="2">
    <location>
        <begin position="670"/>
        <end position="704"/>
    </location>
</feature>
<feature type="region of interest" description="Disordered" evidence="3">
    <location>
        <begin position="59"/>
        <end position="84"/>
    </location>
</feature>
<organism evidence="4 5">
    <name type="scientific">Schizophyllum amplum</name>
    <dbReference type="NCBI Taxonomy" id="97359"/>
    <lineage>
        <taxon>Eukaryota</taxon>
        <taxon>Fungi</taxon>
        <taxon>Dikarya</taxon>
        <taxon>Basidiomycota</taxon>
        <taxon>Agaricomycotina</taxon>
        <taxon>Agaricomycetes</taxon>
        <taxon>Agaricomycetidae</taxon>
        <taxon>Agaricales</taxon>
        <taxon>Schizophyllaceae</taxon>
        <taxon>Schizophyllum</taxon>
    </lineage>
</organism>
<comment type="similarity">
    <text evidence="1">Belongs to the PPR family. P subfamily.</text>
</comment>
<dbReference type="InterPro" id="IPR002885">
    <property type="entry name" value="PPR_rpt"/>
</dbReference>
<dbReference type="NCBIfam" id="TIGR00756">
    <property type="entry name" value="PPR"/>
    <property type="match status" value="1"/>
</dbReference>
<evidence type="ECO:0000313" key="4">
    <source>
        <dbReference type="EMBL" id="TRM65682.1"/>
    </source>
</evidence>
<dbReference type="InterPro" id="IPR011990">
    <property type="entry name" value="TPR-like_helical_dom_sf"/>
</dbReference>
<sequence length="810" mass="90994">MLKRFRLVPRQLSPTYAARALAGCSNLLSGTLLASSRLAISVRCATAAALRRDVTWFSSGPPEPAAIPRPRATSPAAPPMPASQDLPEEMIAEVQWLLEDSQDMQYLMRRVQDSEPLSDVFLQQDKARRIATALANTQSPAQANRAIMLAHKMGANLKQNAYEGAAHAHAYWKEWRLVLEVVALGLKQEGKTTARLLNWKIMARSALRHYSKLRTALDEFDEHHVKPNLRTFHLLIIAHIQNHDLKRASHVLQRMEDYGFTPDPSTHAVILTAYRDLGTDARLQDRVLESLSELPVPLAVSVLNSCMQLRLDARDLGGAAQLLLYFDHDLVAPIYDVLTGSPVMPPPPHDHKAYPPDVQTFIIYINQAAARDDLERGLQVFDGMRAANIEPDVNVVVSLLHLHFTSGEQEVALELMRRMCKRGTSKLFPRKRSSTIDVPLDTTGITPTIKVFNAFLRGMMQLRGVYVFNDVLALMRANGVIPNESTLEILMSYLDKEEAAPPRVLMRLAGQFTAEAELRPTLRQAHIILSAILREEKSKAYSHGWQAVAAQVKGRSRRKMQAKIVDWMHHTDSTLHIKKSRYVTNSLLRWLRRRGVQGNGTTLALRMRHEALTTFDLNIIHHLFHELLVRGIRPNAHHFAALMEGYAANGDVAAAHDVLRAARKAEVELNVVMYTILISGYARAGKPHVALRTLEEMQEVGVQPDVPAIDAVVSAFYATGDLDVARRVLVGLWRHIGEFPEEMRDTPLTELARYFRSLHTKTPQRILTSEEKRELDREVDALKKAVGRELCRQRRIITVAQTSESDGDPS</sequence>
<protein>
    <recommendedName>
        <fullName evidence="6">Pentacotripeptide-repeat region of PRORP domain-containing protein</fullName>
    </recommendedName>
</protein>
<evidence type="ECO:0000256" key="2">
    <source>
        <dbReference type="PROSITE-ProRule" id="PRU00708"/>
    </source>
</evidence>
<reference evidence="4 5" key="1">
    <citation type="journal article" date="2019" name="New Phytol.">
        <title>Comparative genomics reveals unique wood-decay strategies and fruiting body development in the Schizophyllaceae.</title>
        <authorList>
            <person name="Almasi E."/>
            <person name="Sahu N."/>
            <person name="Krizsan K."/>
            <person name="Balint B."/>
            <person name="Kovacs G.M."/>
            <person name="Kiss B."/>
            <person name="Cseklye J."/>
            <person name="Drula E."/>
            <person name="Henrissat B."/>
            <person name="Nagy I."/>
            <person name="Chovatia M."/>
            <person name="Adam C."/>
            <person name="LaButti K."/>
            <person name="Lipzen A."/>
            <person name="Riley R."/>
            <person name="Grigoriev I.V."/>
            <person name="Nagy L.G."/>
        </authorList>
    </citation>
    <scope>NUCLEOTIDE SEQUENCE [LARGE SCALE GENOMIC DNA]</scope>
    <source>
        <strain evidence="4 5">NL-1724</strain>
    </source>
</reference>
<comment type="caution">
    <text evidence="4">The sequence shown here is derived from an EMBL/GenBank/DDBJ whole genome shotgun (WGS) entry which is preliminary data.</text>
</comment>
<dbReference type="PANTHER" id="PTHR46128:SF329">
    <property type="entry name" value="MITOCHONDRIAL GROUP I INTRON SPLICING FACTOR DMR1"/>
    <property type="match status" value="1"/>
</dbReference>
<evidence type="ECO:0000256" key="1">
    <source>
        <dbReference type="ARBA" id="ARBA00007626"/>
    </source>
</evidence>
<proteinExistence type="inferred from homology"/>
<dbReference type="PROSITE" id="PS51375">
    <property type="entry name" value="PPR"/>
    <property type="match status" value="2"/>
</dbReference>
<dbReference type="Pfam" id="PF13812">
    <property type="entry name" value="PPR_3"/>
    <property type="match status" value="3"/>
</dbReference>
<dbReference type="PANTHER" id="PTHR46128">
    <property type="entry name" value="MITOCHONDRIAL GROUP I INTRON SPLICING FACTOR CCM1"/>
    <property type="match status" value="1"/>
</dbReference>
<dbReference type="AlphaFoldDB" id="A0A550CLK1"/>
<dbReference type="STRING" id="97359.A0A550CLK1"/>
<dbReference type="InterPro" id="IPR050872">
    <property type="entry name" value="PPR_P_subfamily"/>
</dbReference>
<evidence type="ECO:0000256" key="3">
    <source>
        <dbReference type="SAM" id="MobiDB-lite"/>
    </source>
</evidence>
<dbReference type="EMBL" id="VDMD01000004">
    <property type="protein sequence ID" value="TRM65682.1"/>
    <property type="molecule type" value="Genomic_DNA"/>
</dbReference>
<name>A0A550CLK1_9AGAR</name>
<accession>A0A550CLK1</accession>
<dbReference type="OrthoDB" id="185373at2759"/>
<evidence type="ECO:0008006" key="6">
    <source>
        <dbReference type="Google" id="ProtNLM"/>
    </source>
</evidence>
<dbReference type="Proteomes" id="UP000320762">
    <property type="component" value="Unassembled WGS sequence"/>
</dbReference>
<dbReference type="Gene3D" id="1.25.40.10">
    <property type="entry name" value="Tetratricopeptide repeat domain"/>
    <property type="match status" value="3"/>
</dbReference>
<evidence type="ECO:0000313" key="5">
    <source>
        <dbReference type="Proteomes" id="UP000320762"/>
    </source>
</evidence>
<gene>
    <name evidence="4" type="ORF">BD626DRAFT_452828</name>
</gene>
<feature type="repeat" description="PPR" evidence="2">
    <location>
        <begin position="228"/>
        <end position="262"/>
    </location>
</feature>
<keyword evidence="5" id="KW-1185">Reference proteome</keyword>